<dbReference type="AlphaFoldDB" id="A0A4S4EJ56"/>
<dbReference type="GO" id="GO:0000055">
    <property type="term" value="P:ribosomal large subunit export from nucleus"/>
    <property type="evidence" value="ECO:0007669"/>
    <property type="project" value="TreeGrafter"/>
</dbReference>
<keyword evidence="1" id="KW-0547">Nucleotide-binding</keyword>
<dbReference type="PANTHER" id="PTHR48103">
    <property type="entry name" value="MIDASIN-RELATED"/>
    <property type="match status" value="1"/>
</dbReference>
<keyword evidence="4" id="KW-1185">Reference proteome</keyword>
<evidence type="ECO:0000256" key="1">
    <source>
        <dbReference type="ARBA" id="ARBA00022741"/>
    </source>
</evidence>
<dbReference type="EMBL" id="SDRB02004384">
    <property type="protein sequence ID" value="THG15946.1"/>
    <property type="molecule type" value="Genomic_DNA"/>
</dbReference>
<sequence>MFFCFQIIYAHRKSFEADKYAVIKSLLGSFQKNMITVDNINDVLSMLASSNHLGLASLVRKESAYLAGWVSWGEADKQRTMALENLKADCKNLKRKIVFRSDPRKFVKLKYECEEFLKMVVTSVGLIKDVDSMDKQQISDQVCNWQETATRFIDRLSNEYSAYVDIIQPVQVAIYEMKLGLSLVLSSAIQKKILDTVGQDDMDIVLETIYSFMRFPRGFASDAVSVRINCGLAKFPSFDIDFPMNTKAMDMNLLESLVTSTRDVNSDKMVCDSFDLISCLYTCSDLI</sequence>
<gene>
    <name evidence="3" type="ORF">TEA_008981</name>
</gene>
<protein>
    <submittedName>
        <fullName evidence="3">Uncharacterized protein</fullName>
    </submittedName>
</protein>
<evidence type="ECO:0000256" key="2">
    <source>
        <dbReference type="ARBA" id="ARBA00022840"/>
    </source>
</evidence>
<dbReference type="GO" id="GO:0030687">
    <property type="term" value="C:preribosome, large subunit precursor"/>
    <property type="evidence" value="ECO:0007669"/>
    <property type="project" value="TreeGrafter"/>
</dbReference>
<reference evidence="3 4" key="1">
    <citation type="journal article" date="2018" name="Proc. Natl. Acad. Sci. U.S.A.">
        <title>Draft genome sequence of Camellia sinensis var. sinensis provides insights into the evolution of the tea genome and tea quality.</title>
        <authorList>
            <person name="Wei C."/>
            <person name="Yang H."/>
            <person name="Wang S."/>
            <person name="Zhao J."/>
            <person name="Liu C."/>
            <person name="Gao L."/>
            <person name="Xia E."/>
            <person name="Lu Y."/>
            <person name="Tai Y."/>
            <person name="She G."/>
            <person name="Sun J."/>
            <person name="Cao H."/>
            <person name="Tong W."/>
            <person name="Gao Q."/>
            <person name="Li Y."/>
            <person name="Deng W."/>
            <person name="Jiang X."/>
            <person name="Wang W."/>
            <person name="Chen Q."/>
            <person name="Zhang S."/>
            <person name="Li H."/>
            <person name="Wu J."/>
            <person name="Wang P."/>
            <person name="Li P."/>
            <person name="Shi C."/>
            <person name="Zheng F."/>
            <person name="Jian J."/>
            <person name="Huang B."/>
            <person name="Shan D."/>
            <person name="Shi M."/>
            <person name="Fang C."/>
            <person name="Yue Y."/>
            <person name="Li F."/>
            <person name="Li D."/>
            <person name="Wei S."/>
            <person name="Han B."/>
            <person name="Jiang C."/>
            <person name="Yin Y."/>
            <person name="Xia T."/>
            <person name="Zhang Z."/>
            <person name="Bennetzen J.L."/>
            <person name="Zhao S."/>
            <person name="Wan X."/>
        </authorList>
    </citation>
    <scope>NUCLEOTIDE SEQUENCE [LARGE SCALE GENOMIC DNA]</scope>
    <source>
        <strain evidence="4">cv. Shuchazao</strain>
        <tissue evidence="3">Leaf</tissue>
    </source>
</reference>
<dbReference type="GO" id="GO:0005634">
    <property type="term" value="C:nucleus"/>
    <property type="evidence" value="ECO:0007669"/>
    <property type="project" value="TreeGrafter"/>
</dbReference>
<evidence type="ECO:0000313" key="3">
    <source>
        <dbReference type="EMBL" id="THG15946.1"/>
    </source>
</evidence>
<dbReference type="PANTHER" id="PTHR48103:SF2">
    <property type="entry name" value="MIDASIN"/>
    <property type="match status" value="1"/>
</dbReference>
<keyword evidence="2" id="KW-0067">ATP-binding</keyword>
<proteinExistence type="predicted"/>
<organism evidence="3 4">
    <name type="scientific">Camellia sinensis var. sinensis</name>
    <name type="common">China tea</name>
    <dbReference type="NCBI Taxonomy" id="542762"/>
    <lineage>
        <taxon>Eukaryota</taxon>
        <taxon>Viridiplantae</taxon>
        <taxon>Streptophyta</taxon>
        <taxon>Embryophyta</taxon>
        <taxon>Tracheophyta</taxon>
        <taxon>Spermatophyta</taxon>
        <taxon>Magnoliopsida</taxon>
        <taxon>eudicotyledons</taxon>
        <taxon>Gunneridae</taxon>
        <taxon>Pentapetalae</taxon>
        <taxon>asterids</taxon>
        <taxon>Ericales</taxon>
        <taxon>Theaceae</taxon>
        <taxon>Camellia</taxon>
    </lineage>
</organism>
<dbReference type="Proteomes" id="UP000306102">
    <property type="component" value="Unassembled WGS sequence"/>
</dbReference>
<comment type="caution">
    <text evidence="3">The sequence shown here is derived from an EMBL/GenBank/DDBJ whole genome shotgun (WGS) entry which is preliminary data.</text>
</comment>
<dbReference type="GO" id="GO:0005524">
    <property type="term" value="F:ATP binding"/>
    <property type="evidence" value="ECO:0007669"/>
    <property type="project" value="UniProtKB-KW"/>
</dbReference>
<dbReference type="GO" id="GO:0000027">
    <property type="term" value="P:ribosomal large subunit assembly"/>
    <property type="evidence" value="ECO:0007669"/>
    <property type="project" value="TreeGrafter"/>
</dbReference>
<name>A0A4S4EJ56_CAMSN</name>
<dbReference type="STRING" id="542762.A0A4S4EJ56"/>
<evidence type="ECO:0000313" key="4">
    <source>
        <dbReference type="Proteomes" id="UP000306102"/>
    </source>
</evidence>
<accession>A0A4S4EJ56</accession>